<reference evidence="1" key="2">
    <citation type="submission" date="2023-05" db="EMBL/GenBank/DDBJ databases">
        <authorList>
            <consortium name="Lawrence Berkeley National Laboratory"/>
            <person name="Steindorff A."/>
            <person name="Hensen N."/>
            <person name="Bonometti L."/>
            <person name="Westerberg I."/>
            <person name="Brannstrom I.O."/>
            <person name="Guillou S."/>
            <person name="Cros-Aarteil S."/>
            <person name="Calhoun S."/>
            <person name="Haridas S."/>
            <person name="Kuo A."/>
            <person name="Mondo S."/>
            <person name="Pangilinan J."/>
            <person name="Riley R."/>
            <person name="Labutti K."/>
            <person name="Andreopoulos B."/>
            <person name="Lipzen A."/>
            <person name="Chen C."/>
            <person name="Yanf M."/>
            <person name="Daum C."/>
            <person name="Ng V."/>
            <person name="Clum A."/>
            <person name="Ohm R."/>
            <person name="Martin F."/>
            <person name="Silar P."/>
            <person name="Natvig D."/>
            <person name="Lalanne C."/>
            <person name="Gautier V."/>
            <person name="Ament-Velasquez S.L."/>
            <person name="Kruys A."/>
            <person name="Hutchinson M.I."/>
            <person name="Powell A.J."/>
            <person name="Barry K."/>
            <person name="Miller A.N."/>
            <person name="Grigoriev I.V."/>
            <person name="Debuchy R."/>
            <person name="Gladieux P."/>
            <person name="Thoren M.H."/>
            <person name="Johannesson H."/>
        </authorList>
    </citation>
    <scope>NUCLEOTIDE SEQUENCE</scope>
    <source>
        <strain evidence="1">PSN293</strain>
    </source>
</reference>
<gene>
    <name evidence="1" type="ORF">QBC37DRAFT_290490</name>
</gene>
<evidence type="ECO:0000313" key="1">
    <source>
        <dbReference type="EMBL" id="KAK4211360.1"/>
    </source>
</evidence>
<protein>
    <submittedName>
        <fullName evidence="1">Uncharacterized protein</fullName>
    </submittedName>
</protein>
<proteinExistence type="predicted"/>
<name>A0AAN7B7W8_9PEZI</name>
<accession>A0AAN7B7W8</accession>
<sequence>MRYYFIDPSCDNVGGKGYEFEDYFLEAQGCARLAIKRLQSDTDSDFARVFSIIYKTPKTDTAKYPMPMLYAHQQDLYEAEWLALGEKTIYEHVMAALNDFASGWERTKARQKADVRIYSDDGSRYQYVPGDDKKVDTVNYMWMDGAWDAIPAKTLGFTTYYTVNYADRTPPRPDRFEKPMRAVIQLLPSAWTRMVSYDEPSSLTQLQRCIEIHAVDGWPRELHANDWCNGLVTNTIAHEFMHTQAYGFDDGSNNDPIARICHGGWAHVMGEIKDTVWHDAEAFTCLLMAAGFAELKSYGMTKGGFTIDRSWDQIPGDHDMKVDPLFPGYMPNAILPTRKTQLPPAPLSFMKILPSR</sequence>
<organism evidence="1 2">
    <name type="scientific">Rhypophila decipiens</name>
    <dbReference type="NCBI Taxonomy" id="261697"/>
    <lineage>
        <taxon>Eukaryota</taxon>
        <taxon>Fungi</taxon>
        <taxon>Dikarya</taxon>
        <taxon>Ascomycota</taxon>
        <taxon>Pezizomycotina</taxon>
        <taxon>Sordariomycetes</taxon>
        <taxon>Sordariomycetidae</taxon>
        <taxon>Sordariales</taxon>
        <taxon>Naviculisporaceae</taxon>
        <taxon>Rhypophila</taxon>
    </lineage>
</organism>
<dbReference type="Proteomes" id="UP001301769">
    <property type="component" value="Unassembled WGS sequence"/>
</dbReference>
<reference evidence="1" key="1">
    <citation type="journal article" date="2023" name="Mol. Phylogenet. Evol.">
        <title>Genome-scale phylogeny and comparative genomics of the fungal order Sordariales.</title>
        <authorList>
            <person name="Hensen N."/>
            <person name="Bonometti L."/>
            <person name="Westerberg I."/>
            <person name="Brannstrom I.O."/>
            <person name="Guillou S."/>
            <person name="Cros-Aarteil S."/>
            <person name="Calhoun S."/>
            <person name="Haridas S."/>
            <person name="Kuo A."/>
            <person name="Mondo S."/>
            <person name="Pangilinan J."/>
            <person name="Riley R."/>
            <person name="LaButti K."/>
            <person name="Andreopoulos B."/>
            <person name="Lipzen A."/>
            <person name="Chen C."/>
            <person name="Yan M."/>
            <person name="Daum C."/>
            <person name="Ng V."/>
            <person name="Clum A."/>
            <person name="Steindorff A."/>
            <person name="Ohm R.A."/>
            <person name="Martin F."/>
            <person name="Silar P."/>
            <person name="Natvig D.O."/>
            <person name="Lalanne C."/>
            <person name="Gautier V."/>
            <person name="Ament-Velasquez S.L."/>
            <person name="Kruys A."/>
            <person name="Hutchinson M.I."/>
            <person name="Powell A.J."/>
            <person name="Barry K."/>
            <person name="Miller A.N."/>
            <person name="Grigoriev I.V."/>
            <person name="Debuchy R."/>
            <person name="Gladieux P."/>
            <person name="Hiltunen Thoren M."/>
            <person name="Johannesson H."/>
        </authorList>
    </citation>
    <scope>NUCLEOTIDE SEQUENCE</scope>
    <source>
        <strain evidence="1">PSN293</strain>
    </source>
</reference>
<dbReference type="AlphaFoldDB" id="A0AAN7B7W8"/>
<comment type="caution">
    <text evidence="1">The sequence shown here is derived from an EMBL/GenBank/DDBJ whole genome shotgun (WGS) entry which is preliminary data.</text>
</comment>
<evidence type="ECO:0000313" key="2">
    <source>
        <dbReference type="Proteomes" id="UP001301769"/>
    </source>
</evidence>
<keyword evidence="2" id="KW-1185">Reference proteome</keyword>
<dbReference type="EMBL" id="MU858151">
    <property type="protein sequence ID" value="KAK4211360.1"/>
    <property type="molecule type" value="Genomic_DNA"/>
</dbReference>